<gene>
    <name evidence="4" type="ORF">Fcan01_23772</name>
</gene>
<keyword evidence="5" id="KW-1185">Reference proteome</keyword>
<dbReference type="SUPFAM" id="SSF52540">
    <property type="entry name" value="P-loop containing nucleoside triphosphate hydrolases"/>
    <property type="match status" value="1"/>
</dbReference>
<protein>
    <submittedName>
        <fullName evidence="4">Dynamin-2</fullName>
    </submittedName>
</protein>
<dbReference type="AlphaFoldDB" id="A0A226D7E6"/>
<dbReference type="InterPro" id="IPR001401">
    <property type="entry name" value="Dynamin_GTPase"/>
</dbReference>
<dbReference type="Pfam" id="PF01031">
    <property type="entry name" value="Dynamin_M"/>
    <property type="match status" value="1"/>
</dbReference>
<dbReference type="GO" id="GO:0016020">
    <property type="term" value="C:membrane"/>
    <property type="evidence" value="ECO:0007669"/>
    <property type="project" value="TreeGrafter"/>
</dbReference>
<proteinExistence type="predicted"/>
<dbReference type="InterPro" id="IPR022812">
    <property type="entry name" value="Dynamin"/>
</dbReference>
<dbReference type="GO" id="GO:0005874">
    <property type="term" value="C:microtubule"/>
    <property type="evidence" value="ECO:0007669"/>
    <property type="project" value="TreeGrafter"/>
</dbReference>
<evidence type="ECO:0000256" key="1">
    <source>
        <dbReference type="ARBA" id="ARBA00022741"/>
    </source>
</evidence>
<dbReference type="CDD" id="cd08771">
    <property type="entry name" value="DLP_1"/>
    <property type="match status" value="1"/>
</dbReference>
<dbReference type="InterPro" id="IPR045063">
    <property type="entry name" value="Dynamin_N"/>
</dbReference>
<accession>A0A226D7E6</accession>
<dbReference type="GO" id="GO:0008017">
    <property type="term" value="F:microtubule binding"/>
    <property type="evidence" value="ECO:0007669"/>
    <property type="project" value="TreeGrafter"/>
</dbReference>
<keyword evidence="2" id="KW-0342">GTP-binding</keyword>
<dbReference type="PANTHER" id="PTHR11566">
    <property type="entry name" value="DYNAMIN"/>
    <property type="match status" value="1"/>
</dbReference>
<dbReference type="InterPro" id="IPR030381">
    <property type="entry name" value="G_DYNAMIN_dom"/>
</dbReference>
<dbReference type="GO" id="GO:0005525">
    <property type="term" value="F:GTP binding"/>
    <property type="evidence" value="ECO:0007669"/>
    <property type="project" value="InterPro"/>
</dbReference>
<evidence type="ECO:0000256" key="2">
    <source>
        <dbReference type="ARBA" id="ARBA00023134"/>
    </source>
</evidence>
<dbReference type="Pfam" id="PF00350">
    <property type="entry name" value="Dynamin_N"/>
    <property type="match status" value="1"/>
</dbReference>
<reference evidence="4 5" key="1">
    <citation type="submission" date="2015-12" db="EMBL/GenBank/DDBJ databases">
        <title>The genome of Folsomia candida.</title>
        <authorList>
            <person name="Faddeeva A."/>
            <person name="Derks M.F."/>
            <person name="Anvar Y."/>
            <person name="Smit S."/>
            <person name="Van Straalen N."/>
            <person name="Roelofs D."/>
        </authorList>
    </citation>
    <scope>NUCLEOTIDE SEQUENCE [LARGE SCALE GENOMIC DNA]</scope>
    <source>
        <strain evidence="4 5">VU population</strain>
        <tissue evidence="4">Whole body</tissue>
    </source>
</reference>
<evidence type="ECO:0000313" key="5">
    <source>
        <dbReference type="Proteomes" id="UP000198287"/>
    </source>
</evidence>
<dbReference type="PROSITE" id="PS51718">
    <property type="entry name" value="G_DYNAMIN_2"/>
    <property type="match status" value="1"/>
</dbReference>
<organism evidence="4 5">
    <name type="scientific">Folsomia candida</name>
    <name type="common">Springtail</name>
    <dbReference type="NCBI Taxonomy" id="158441"/>
    <lineage>
        <taxon>Eukaryota</taxon>
        <taxon>Metazoa</taxon>
        <taxon>Ecdysozoa</taxon>
        <taxon>Arthropoda</taxon>
        <taxon>Hexapoda</taxon>
        <taxon>Collembola</taxon>
        <taxon>Entomobryomorpha</taxon>
        <taxon>Isotomoidea</taxon>
        <taxon>Isotomidae</taxon>
        <taxon>Proisotominae</taxon>
        <taxon>Folsomia</taxon>
    </lineage>
</organism>
<dbReference type="EMBL" id="LNIX01000029">
    <property type="protein sequence ID" value="OXA41472.1"/>
    <property type="molecule type" value="Genomic_DNA"/>
</dbReference>
<sequence length="397" mass="43870">MEDFVPFISNIREVFARCGKELEFDLPQIALVGGKGTGKSSLLESLVGKDFLPRIATRTPLVLNLRKSDCREHGIFLHRPGEKIHDFSRIREEIANQTVIRAGAGRNISSIPITLTIFSPEVADLNLIDLPGIVRVRLDCQPHNFVEQTKSTILEYISKEETIILTASDGSEGLAMSQALELAMMVDTTGARTIGVITKLDIAQDIAMAELDNNVVPLKLGHVGVVLRSEADIETGVTIEMTREKEQLFFEERREFDHLAGKRGTRYLSSVMDKLLKTKIIPSLTGLKAELVRGAKEATCRIEELAPLCSASHQRRKIYKLIDDIRNAIIVDLTGNSSTRFPTSTGYSSGFKIAKTVAYFKDKLGSEISDISEETIGYVIVNSAGVNFLQYNLNSAL</sequence>
<evidence type="ECO:0000259" key="3">
    <source>
        <dbReference type="PROSITE" id="PS51718"/>
    </source>
</evidence>
<name>A0A226D7E6_FOLCA</name>
<dbReference type="GO" id="GO:0003924">
    <property type="term" value="F:GTPase activity"/>
    <property type="evidence" value="ECO:0007669"/>
    <property type="project" value="InterPro"/>
</dbReference>
<dbReference type="Gene3D" id="3.40.50.300">
    <property type="entry name" value="P-loop containing nucleotide triphosphate hydrolases"/>
    <property type="match status" value="1"/>
</dbReference>
<comment type="caution">
    <text evidence="4">The sequence shown here is derived from an EMBL/GenBank/DDBJ whole genome shotgun (WGS) entry which is preliminary data.</text>
</comment>
<dbReference type="Proteomes" id="UP000198287">
    <property type="component" value="Unassembled WGS sequence"/>
</dbReference>
<evidence type="ECO:0000313" key="4">
    <source>
        <dbReference type="EMBL" id="OXA41472.1"/>
    </source>
</evidence>
<keyword evidence="1" id="KW-0547">Nucleotide-binding</keyword>
<dbReference type="GO" id="GO:0005737">
    <property type="term" value="C:cytoplasm"/>
    <property type="evidence" value="ECO:0007669"/>
    <property type="project" value="TreeGrafter"/>
</dbReference>
<dbReference type="STRING" id="158441.A0A226D7E6"/>
<dbReference type="PRINTS" id="PR00195">
    <property type="entry name" value="DYNAMIN"/>
</dbReference>
<dbReference type="InterPro" id="IPR000375">
    <property type="entry name" value="Dynamin_stalk"/>
</dbReference>
<dbReference type="OrthoDB" id="5061070at2759"/>
<dbReference type="SMART" id="SM00053">
    <property type="entry name" value="DYNc"/>
    <property type="match status" value="1"/>
</dbReference>
<feature type="domain" description="Dynamin-type G" evidence="3">
    <location>
        <begin position="23"/>
        <end position="282"/>
    </location>
</feature>
<dbReference type="InterPro" id="IPR027417">
    <property type="entry name" value="P-loop_NTPase"/>
</dbReference>
<dbReference type="OMA" id="QLAVHIM"/>